<evidence type="ECO:0000256" key="6">
    <source>
        <dbReference type="ARBA" id="ARBA00023163"/>
    </source>
</evidence>
<evidence type="ECO:0000256" key="4">
    <source>
        <dbReference type="ARBA" id="ARBA00023125"/>
    </source>
</evidence>
<protein>
    <recommendedName>
        <fullName evidence="1 7">Catabolite control protein A</fullName>
    </recommendedName>
</protein>
<dbReference type="Gene3D" id="3.40.50.2300">
    <property type="match status" value="2"/>
</dbReference>
<dbReference type="PROSITE" id="PS50932">
    <property type="entry name" value="HTH_LACI_2"/>
    <property type="match status" value="1"/>
</dbReference>
<name>A0A099YEG1_LIMMU</name>
<dbReference type="NCBIfam" id="TIGR01481">
    <property type="entry name" value="ccpA"/>
    <property type="match status" value="1"/>
</dbReference>
<dbReference type="Pfam" id="PF00532">
    <property type="entry name" value="Peripla_BP_1"/>
    <property type="match status" value="1"/>
</dbReference>
<feature type="region of interest" description="Disordered" evidence="8">
    <location>
        <begin position="312"/>
        <end position="338"/>
    </location>
</feature>
<dbReference type="InterPro" id="IPR000843">
    <property type="entry name" value="HTH_LacI"/>
</dbReference>
<evidence type="ECO:0000256" key="3">
    <source>
        <dbReference type="ARBA" id="ARBA00023015"/>
    </source>
</evidence>
<evidence type="ECO:0000313" key="13">
    <source>
        <dbReference type="Proteomes" id="UP000365705"/>
    </source>
</evidence>
<keyword evidence="2 7" id="KW-0678">Repressor</keyword>
<dbReference type="SMART" id="SM00354">
    <property type="entry name" value="HTH_LACI"/>
    <property type="match status" value="1"/>
</dbReference>
<dbReference type="CDD" id="cd01392">
    <property type="entry name" value="HTH_LacI"/>
    <property type="match status" value="1"/>
</dbReference>
<feature type="domain" description="HTH lacI-type" evidence="9">
    <location>
        <begin position="6"/>
        <end position="60"/>
    </location>
</feature>
<comment type="function">
    <text evidence="7">Global transcriptional regulator of carbon catabolite repression (CCR) and carbon catabolite activation (CCA), which ensures optimal energy usage under diverse conditions.</text>
</comment>
<dbReference type="AlphaFoldDB" id="A0A099YEG1"/>
<dbReference type="Gene3D" id="1.10.260.40">
    <property type="entry name" value="lambda repressor-like DNA-binding domains"/>
    <property type="match status" value="1"/>
</dbReference>
<dbReference type="GO" id="GO:0000976">
    <property type="term" value="F:transcription cis-regulatory region binding"/>
    <property type="evidence" value="ECO:0007669"/>
    <property type="project" value="TreeGrafter"/>
</dbReference>
<accession>A0A099YEG1</accession>
<reference evidence="11 13" key="2">
    <citation type="submission" date="2019-06" db="EMBL/GenBank/DDBJ databases">
        <authorList>
            <person name="Rodrigo-Torres L."/>
            <person name="Arahal R. D."/>
            <person name="Lucena T."/>
        </authorList>
    </citation>
    <scope>NUCLEOTIDE SEQUENCE [LARGE SCALE GENOMIC DNA]</scope>
    <source>
        <strain evidence="11 13">INIA P508</strain>
    </source>
</reference>
<dbReference type="SUPFAM" id="SSF53822">
    <property type="entry name" value="Periplasmic binding protein-like I"/>
    <property type="match status" value="1"/>
</dbReference>
<keyword evidence="3 7" id="KW-0805">Transcription regulation</keyword>
<keyword evidence="4 7" id="KW-0238">DNA-binding</keyword>
<dbReference type="RefSeq" id="WP_034540086.1">
    <property type="nucleotide sequence ID" value="NZ_CABFNH010000015.1"/>
</dbReference>
<evidence type="ECO:0000313" key="10">
    <source>
        <dbReference type="EMBL" id="KGL66935.1"/>
    </source>
</evidence>
<dbReference type="Pfam" id="PF00356">
    <property type="entry name" value="LacI"/>
    <property type="match status" value="1"/>
</dbReference>
<dbReference type="InterPro" id="IPR006377">
    <property type="entry name" value="CcpA"/>
</dbReference>
<gene>
    <name evidence="11" type="primary">ccpA_1</name>
    <name evidence="11" type="ORF">LMUP508_01270</name>
    <name evidence="10" type="ORF">LX03_05520</name>
</gene>
<dbReference type="Proteomes" id="UP000365705">
    <property type="component" value="Unassembled WGS sequence"/>
</dbReference>
<dbReference type="PANTHER" id="PTHR30146">
    <property type="entry name" value="LACI-RELATED TRANSCRIPTIONAL REPRESSOR"/>
    <property type="match status" value="1"/>
</dbReference>
<dbReference type="InterPro" id="IPR028082">
    <property type="entry name" value="Peripla_BP_I"/>
</dbReference>
<evidence type="ECO:0000313" key="11">
    <source>
        <dbReference type="EMBL" id="VTZ90685.1"/>
    </source>
</evidence>
<evidence type="ECO:0000259" key="9">
    <source>
        <dbReference type="PROSITE" id="PS50932"/>
    </source>
</evidence>
<evidence type="ECO:0000256" key="7">
    <source>
        <dbReference type="RuleBase" id="RU368079"/>
    </source>
</evidence>
<dbReference type="Proteomes" id="UP000030001">
    <property type="component" value="Unassembled WGS sequence"/>
</dbReference>
<evidence type="ECO:0000313" key="12">
    <source>
        <dbReference type="Proteomes" id="UP000030001"/>
    </source>
</evidence>
<reference evidence="10 12" key="1">
    <citation type="submission" date="2014-09" db="EMBL/GenBank/DDBJ databases">
        <title>Lactobacillus mucosae CRL573 Genome Sequencing.</title>
        <authorList>
            <person name="Bleckwedel J."/>
            <person name="Teran L.C."/>
            <person name="Bonacina J."/>
            <person name="Saavedra L."/>
            <person name="Mozzi F.B."/>
            <person name="Raya R.R."/>
        </authorList>
    </citation>
    <scope>NUCLEOTIDE SEQUENCE [LARGE SCALE GENOMIC DNA]</scope>
    <source>
        <strain evidence="10 12">CRL573</strain>
    </source>
</reference>
<dbReference type="PANTHER" id="PTHR30146:SF150">
    <property type="entry name" value="ARABINOSE METABOLISM TRANSCRIPTIONAL REPRESSOR"/>
    <property type="match status" value="1"/>
</dbReference>
<evidence type="ECO:0000256" key="8">
    <source>
        <dbReference type="SAM" id="MobiDB-lite"/>
    </source>
</evidence>
<dbReference type="EMBL" id="CABFNH010000015">
    <property type="protein sequence ID" value="VTZ90685.1"/>
    <property type="molecule type" value="Genomic_DNA"/>
</dbReference>
<evidence type="ECO:0000256" key="5">
    <source>
        <dbReference type="ARBA" id="ARBA00023159"/>
    </source>
</evidence>
<dbReference type="FunFam" id="1.10.260.40:FF:000002">
    <property type="entry name" value="HTH-type transcriptional repressor PurR"/>
    <property type="match status" value="1"/>
</dbReference>
<proteinExistence type="predicted"/>
<sequence>MEKQSVTIYTVAREARVSMATVSRVVNGNPNVKPETRKKVLDVIKQLNYRPNAVARGLASKKTTTVGVVIPDVTNAYFAELALGIDDIASMYKYNMILTNSDADDRKALQVVRGLMAKQVDGIIFMGHDIPEELRQEFSSSNVPVVVAGSVTNDDELPTVRIDYQEAAKQAIKYLIERVDGPVALVVGSKDSTINKRYRIEGYKQALQEAGKDFDEKLIFETHDSYAEGYKQSQAIADSGAKAAFVSDDGVAAGLLNGLTDHGVKVPDEFQIVASNNTKTTEITRPKLTTITQPLYDLGAVSMRLLTKLMNSKDEDKEDDGSKDVILEHGFEKRQSTR</sequence>
<dbReference type="InterPro" id="IPR010982">
    <property type="entry name" value="Lambda_DNA-bd_dom_sf"/>
</dbReference>
<organism evidence="10 12">
    <name type="scientific">Limosilactobacillus mucosae</name>
    <name type="common">Lactobacillus mucosae</name>
    <dbReference type="NCBI Taxonomy" id="97478"/>
    <lineage>
        <taxon>Bacteria</taxon>
        <taxon>Bacillati</taxon>
        <taxon>Bacillota</taxon>
        <taxon>Bacilli</taxon>
        <taxon>Lactobacillales</taxon>
        <taxon>Lactobacillaceae</taxon>
        <taxon>Limosilactobacillus</taxon>
    </lineage>
</organism>
<evidence type="ECO:0000256" key="1">
    <source>
        <dbReference type="ARBA" id="ARBA00019435"/>
    </source>
</evidence>
<dbReference type="InterPro" id="IPR001761">
    <property type="entry name" value="Peripla_BP/Lac1_sug-bd_dom"/>
</dbReference>
<evidence type="ECO:0000256" key="2">
    <source>
        <dbReference type="ARBA" id="ARBA00022491"/>
    </source>
</evidence>
<keyword evidence="6 7" id="KW-0804">Transcription</keyword>
<dbReference type="SUPFAM" id="SSF47413">
    <property type="entry name" value="lambda repressor-like DNA-binding domains"/>
    <property type="match status" value="1"/>
</dbReference>
<keyword evidence="5 7" id="KW-0010">Activator</keyword>
<dbReference type="EMBL" id="JROC01000031">
    <property type="protein sequence ID" value="KGL66935.1"/>
    <property type="molecule type" value="Genomic_DNA"/>
</dbReference>
<dbReference type="GO" id="GO:0003700">
    <property type="term" value="F:DNA-binding transcription factor activity"/>
    <property type="evidence" value="ECO:0007669"/>
    <property type="project" value="TreeGrafter"/>
</dbReference>